<dbReference type="RefSeq" id="WP_014378346.1">
    <property type="nucleotide sequence ID" value="NC_016943.1"/>
</dbReference>
<protein>
    <submittedName>
        <fullName evidence="2">Uncharacterized protein</fullName>
    </submittedName>
</protein>
<evidence type="ECO:0000256" key="1">
    <source>
        <dbReference type="SAM" id="SignalP"/>
    </source>
</evidence>
<feature type="signal peptide" evidence="1">
    <location>
        <begin position="1"/>
        <end position="25"/>
    </location>
</feature>
<reference evidence="3" key="2">
    <citation type="submission" date="2012-02" db="EMBL/GenBank/DDBJ databases">
        <title>Complete genome sequence of Blastococcus saxobsidens strain DD2.</title>
        <authorList>
            <person name="Genoscope."/>
        </authorList>
    </citation>
    <scope>NUCLEOTIDE SEQUENCE [LARGE SCALE GENOMIC DNA]</scope>
    <source>
        <strain evidence="3">DD2</strain>
    </source>
</reference>
<gene>
    <name evidence="2" type="ordered locus">BLASA_4683</name>
</gene>
<dbReference type="HOGENOM" id="CLU_093112_0_0_11"/>
<dbReference type="eggNOG" id="ENOG502ZCH5">
    <property type="taxonomic scope" value="Bacteria"/>
</dbReference>
<feature type="chain" id="PRO_5003606468" evidence="1">
    <location>
        <begin position="26"/>
        <end position="250"/>
    </location>
</feature>
<keyword evidence="1" id="KW-0732">Signal</keyword>
<dbReference type="Proteomes" id="UP000007517">
    <property type="component" value="Chromosome"/>
</dbReference>
<name>H6RS87_BLASD</name>
<dbReference type="AlphaFoldDB" id="H6RS87"/>
<dbReference type="KEGG" id="bsd:BLASA_4683"/>
<proteinExistence type="predicted"/>
<evidence type="ECO:0000313" key="2">
    <source>
        <dbReference type="EMBL" id="CCG05479.1"/>
    </source>
</evidence>
<accession>H6RS87</accession>
<keyword evidence="3" id="KW-1185">Reference proteome</keyword>
<organism evidence="2 3">
    <name type="scientific">Blastococcus saxobsidens (strain DD2)</name>
    <dbReference type="NCBI Taxonomy" id="1146883"/>
    <lineage>
        <taxon>Bacteria</taxon>
        <taxon>Bacillati</taxon>
        <taxon>Actinomycetota</taxon>
        <taxon>Actinomycetes</taxon>
        <taxon>Geodermatophilales</taxon>
        <taxon>Geodermatophilaceae</taxon>
        <taxon>Blastococcus</taxon>
    </lineage>
</organism>
<reference evidence="2 3" key="1">
    <citation type="journal article" date="2012" name="J. Bacteriol.">
        <title>Genome Sequence of Blastococcus saxobsidens DD2, a Stone-Inhabiting Bacterium.</title>
        <authorList>
            <person name="Chouaia B."/>
            <person name="Crotti E."/>
            <person name="Brusetti L."/>
            <person name="Daffonchio D."/>
            <person name="Essoussi I."/>
            <person name="Nouioui I."/>
            <person name="Sbissi I."/>
            <person name="Ghodhbane-Gtari F."/>
            <person name="Gtari M."/>
            <person name="Vacherie B."/>
            <person name="Barbe V."/>
            <person name="Medigue C."/>
            <person name="Gury J."/>
            <person name="Pujic P."/>
            <person name="Normand P."/>
        </authorList>
    </citation>
    <scope>NUCLEOTIDE SEQUENCE [LARGE SCALE GENOMIC DNA]</scope>
    <source>
        <strain evidence="2 3">DD2</strain>
    </source>
</reference>
<dbReference type="EMBL" id="FO117623">
    <property type="protein sequence ID" value="CCG05479.1"/>
    <property type="molecule type" value="Genomic_DNA"/>
</dbReference>
<evidence type="ECO:0000313" key="3">
    <source>
        <dbReference type="Proteomes" id="UP000007517"/>
    </source>
</evidence>
<sequence>MRTRYLSAAALAVPFALFTAGPAAAAESATIDLGALNNSGASGTAELYLDEEANTLTVNIDTMGVVPGLPHAQHIHIGGQNICPPMSAAGDDGVLSTPEGQPFYGGIQLSLTTEGDFGPDSALAVERFPVASGSGEVSYERTFDLSQIDGDINLADVSVVQHGIDTISPNGQYGPPPPVSEIDPSLPLEATAPALCGATDQMGQMPSGGVDAGGGGTAGVENEALFALGAAGLAGAGALAYRRRTARGDV</sequence>
<dbReference type="STRING" id="1146883.BLASA_4683"/>